<sequence>MAKTAALGFRIPEEMKEALERAAAADDRSVSSLVTIVLRDWLKEHGYQDGT</sequence>
<dbReference type="Gene3D" id="1.10.1220.10">
    <property type="entry name" value="Met repressor-like"/>
    <property type="match status" value="1"/>
</dbReference>
<organism evidence="2 4">
    <name type="scientific">Paracoccus saliphilus</name>
    <dbReference type="NCBI Taxonomy" id="405559"/>
    <lineage>
        <taxon>Bacteria</taxon>
        <taxon>Pseudomonadati</taxon>
        <taxon>Pseudomonadota</taxon>
        <taxon>Alphaproteobacteria</taxon>
        <taxon>Rhodobacterales</taxon>
        <taxon>Paracoccaceae</taxon>
        <taxon>Paracoccus</taxon>
    </lineage>
</organism>
<evidence type="ECO:0000313" key="2">
    <source>
        <dbReference type="EMBL" id="SIS65072.1"/>
    </source>
</evidence>
<dbReference type="GO" id="GO:0003677">
    <property type="term" value="F:DNA binding"/>
    <property type="evidence" value="ECO:0007669"/>
    <property type="project" value="UniProtKB-KW"/>
</dbReference>
<dbReference type="Pfam" id="PF03869">
    <property type="entry name" value="Arc"/>
    <property type="match status" value="1"/>
</dbReference>
<protein>
    <submittedName>
        <fullName evidence="3">Arc family DNA-binding protein</fullName>
    </submittedName>
    <submittedName>
        <fullName evidence="2">CopG-like RHH_1 or ribbon-helix-helix domain-containing protein, RHH_5</fullName>
    </submittedName>
</protein>
<keyword evidence="3" id="KW-0238">DNA-binding</keyword>
<evidence type="ECO:0000313" key="4">
    <source>
        <dbReference type="Proteomes" id="UP000186216"/>
    </source>
</evidence>
<dbReference type="EMBL" id="FTOU01000002">
    <property type="protein sequence ID" value="SIS65072.1"/>
    <property type="molecule type" value="Genomic_DNA"/>
</dbReference>
<dbReference type="AlphaFoldDB" id="A0AA45W2A2"/>
<dbReference type="EMBL" id="CP067140">
    <property type="protein sequence ID" value="WCR01911.1"/>
    <property type="molecule type" value="Genomic_DNA"/>
</dbReference>
<reference evidence="3 5" key="2">
    <citation type="submission" date="2021-01" db="EMBL/GenBank/DDBJ databases">
        <title>Biogeographic distribution of Paracoccus.</title>
        <authorList>
            <person name="Hollensteiner J."/>
            <person name="Leineberger J."/>
            <person name="Brinkhoff T."/>
            <person name="Daniel R."/>
        </authorList>
    </citation>
    <scope>NUCLEOTIDE SEQUENCE [LARGE SCALE GENOMIC DNA]</scope>
    <source>
        <strain evidence="3 5">DSM 18447</strain>
    </source>
</reference>
<dbReference type="InterPro" id="IPR010985">
    <property type="entry name" value="Ribbon_hlx_hlx"/>
</dbReference>
<proteinExistence type="predicted"/>
<feature type="domain" description="Arc-like DNA binding" evidence="1">
    <location>
        <begin position="8"/>
        <end position="44"/>
    </location>
</feature>
<dbReference type="GO" id="GO:0006355">
    <property type="term" value="P:regulation of DNA-templated transcription"/>
    <property type="evidence" value="ECO:0007669"/>
    <property type="project" value="InterPro"/>
</dbReference>
<evidence type="ECO:0000313" key="3">
    <source>
        <dbReference type="EMBL" id="WCR01911.1"/>
    </source>
</evidence>
<accession>A0AA45W2A2</accession>
<dbReference type="InterPro" id="IPR013321">
    <property type="entry name" value="Arc_rbn_hlx_hlx"/>
</dbReference>
<name>A0AA45W2A2_9RHOB</name>
<keyword evidence="5" id="KW-1185">Reference proteome</keyword>
<evidence type="ECO:0000259" key="1">
    <source>
        <dbReference type="Pfam" id="PF03869"/>
    </source>
</evidence>
<dbReference type="Proteomes" id="UP001215549">
    <property type="component" value="Chromosome"/>
</dbReference>
<dbReference type="Proteomes" id="UP000186216">
    <property type="component" value="Unassembled WGS sequence"/>
</dbReference>
<dbReference type="SUPFAM" id="SSF47598">
    <property type="entry name" value="Ribbon-helix-helix"/>
    <property type="match status" value="1"/>
</dbReference>
<dbReference type="InterPro" id="IPR005569">
    <property type="entry name" value="Arc_DNA-bd_dom"/>
</dbReference>
<gene>
    <name evidence="3" type="ORF">JHX88_13420</name>
    <name evidence="2" type="ORF">SAMN05421772_102276</name>
</gene>
<evidence type="ECO:0000313" key="5">
    <source>
        <dbReference type="Proteomes" id="UP001215549"/>
    </source>
</evidence>
<reference evidence="2 4" key="1">
    <citation type="submission" date="2017-01" db="EMBL/GenBank/DDBJ databases">
        <authorList>
            <person name="Varghese N."/>
            <person name="Submissions S."/>
        </authorList>
    </citation>
    <scope>NUCLEOTIDE SEQUENCE [LARGE SCALE GENOMIC DNA]</scope>
    <source>
        <strain evidence="2 4">DSM 18447</strain>
    </source>
</reference>
<dbReference type="RefSeq" id="WP_084202850.1">
    <property type="nucleotide sequence ID" value="NZ_CP067140.1"/>
</dbReference>